<keyword evidence="10" id="KW-1133">Transmembrane helix</keyword>
<dbReference type="GeneID" id="85311845"/>
<evidence type="ECO:0000256" key="2">
    <source>
        <dbReference type="ARBA" id="ARBA00004922"/>
    </source>
</evidence>
<comment type="caution">
    <text evidence="14">The sequence shown here is derived from an EMBL/GenBank/DDBJ whole genome shotgun (WGS) entry which is preliminary data.</text>
</comment>
<keyword evidence="9" id="KW-0735">Signal-anchor</keyword>
<dbReference type="GO" id="GO:0016020">
    <property type="term" value="C:membrane"/>
    <property type="evidence" value="ECO:0007669"/>
    <property type="project" value="UniProtKB-SubCell"/>
</dbReference>
<evidence type="ECO:0000256" key="9">
    <source>
        <dbReference type="ARBA" id="ARBA00022968"/>
    </source>
</evidence>
<comment type="pathway">
    <text evidence="2">Protein modification; protein glycosylation.</text>
</comment>
<dbReference type="InterPro" id="IPR026050">
    <property type="entry name" value="C1GALT1/C1GALT1_chp1"/>
</dbReference>
<dbReference type="Pfam" id="PF00024">
    <property type="entry name" value="PAN_1"/>
    <property type="match status" value="1"/>
</dbReference>
<dbReference type="Pfam" id="PF02434">
    <property type="entry name" value="Fringe"/>
    <property type="match status" value="1"/>
</dbReference>
<proteinExistence type="inferred from homology"/>
<comment type="similarity">
    <text evidence="3">Belongs to the glycosyltransferase 31 family. Beta3-Gal-T subfamily.</text>
</comment>
<name>A0AAJ0BYR4_9PEZI</name>
<evidence type="ECO:0000256" key="11">
    <source>
        <dbReference type="ARBA" id="ARBA00023136"/>
    </source>
</evidence>
<dbReference type="Gene3D" id="3.50.4.10">
    <property type="entry name" value="Hepatocyte Growth Factor"/>
    <property type="match status" value="1"/>
</dbReference>
<dbReference type="AlphaFoldDB" id="A0AAJ0BYR4"/>
<evidence type="ECO:0000256" key="3">
    <source>
        <dbReference type="ARBA" id="ARBA00006462"/>
    </source>
</evidence>
<evidence type="ECO:0000256" key="7">
    <source>
        <dbReference type="ARBA" id="ARBA00022692"/>
    </source>
</evidence>
<dbReference type="Gene3D" id="3.90.550.50">
    <property type="match status" value="1"/>
</dbReference>
<evidence type="ECO:0000259" key="13">
    <source>
        <dbReference type="Pfam" id="PF02434"/>
    </source>
</evidence>
<evidence type="ECO:0000313" key="15">
    <source>
        <dbReference type="Proteomes" id="UP001244011"/>
    </source>
</evidence>
<evidence type="ECO:0000313" key="14">
    <source>
        <dbReference type="EMBL" id="KAK1764556.1"/>
    </source>
</evidence>
<evidence type="ECO:0000256" key="1">
    <source>
        <dbReference type="ARBA" id="ARBA00004606"/>
    </source>
</evidence>
<evidence type="ECO:0000259" key="12">
    <source>
        <dbReference type="Pfam" id="PF00024"/>
    </source>
</evidence>
<evidence type="ECO:0000256" key="8">
    <source>
        <dbReference type="ARBA" id="ARBA00022741"/>
    </source>
</evidence>
<keyword evidence="5" id="KW-0328">Glycosyltransferase</keyword>
<dbReference type="GO" id="GO:0016263">
    <property type="term" value="F:glycoprotein-N-acetylgalactosamine 3-beta-galactosyltransferase activity"/>
    <property type="evidence" value="ECO:0007669"/>
    <property type="project" value="UniProtKB-EC"/>
</dbReference>
<dbReference type="PANTHER" id="PTHR23033">
    <property type="entry name" value="BETA1,3-GALACTOSYLTRANSFERASE"/>
    <property type="match status" value="1"/>
</dbReference>
<evidence type="ECO:0000256" key="4">
    <source>
        <dbReference type="ARBA" id="ARBA00012557"/>
    </source>
</evidence>
<dbReference type="InterPro" id="IPR003609">
    <property type="entry name" value="Pan_app"/>
</dbReference>
<comment type="subcellular location">
    <subcellularLocation>
        <location evidence="1">Membrane</location>
        <topology evidence="1">Single-pass type II membrane protein</topology>
    </subcellularLocation>
</comment>
<dbReference type="Proteomes" id="UP001244011">
    <property type="component" value="Unassembled WGS sequence"/>
</dbReference>
<protein>
    <recommendedName>
        <fullName evidence="4">N-acetylgalactosaminide beta-1,3-galactosyltransferase</fullName>
        <ecNumber evidence="4">2.4.1.122</ecNumber>
    </recommendedName>
</protein>
<keyword evidence="11" id="KW-0472">Membrane</keyword>
<keyword evidence="7" id="KW-0812">Transmembrane</keyword>
<keyword evidence="6" id="KW-0808">Transferase</keyword>
<dbReference type="EC" id="2.4.1.122" evidence="4"/>
<gene>
    <name evidence="14" type="ORF">QBC33DRAFT_546403</name>
</gene>
<dbReference type="InterPro" id="IPR003378">
    <property type="entry name" value="Fringe-like_glycosylTrfase"/>
</dbReference>
<keyword evidence="8" id="KW-0547">Nucleotide-binding</keyword>
<reference evidence="14" key="1">
    <citation type="submission" date="2023-06" db="EMBL/GenBank/DDBJ databases">
        <title>Genome-scale phylogeny and comparative genomics of the fungal order Sordariales.</title>
        <authorList>
            <consortium name="Lawrence Berkeley National Laboratory"/>
            <person name="Hensen N."/>
            <person name="Bonometti L."/>
            <person name="Westerberg I."/>
            <person name="Brannstrom I.O."/>
            <person name="Guillou S."/>
            <person name="Cros-Aarteil S."/>
            <person name="Calhoun S."/>
            <person name="Haridas S."/>
            <person name="Kuo A."/>
            <person name="Mondo S."/>
            <person name="Pangilinan J."/>
            <person name="Riley R."/>
            <person name="Labutti K."/>
            <person name="Andreopoulos B."/>
            <person name="Lipzen A."/>
            <person name="Chen C."/>
            <person name="Yanf M."/>
            <person name="Daum C."/>
            <person name="Ng V."/>
            <person name="Clum A."/>
            <person name="Steindorff A."/>
            <person name="Ohm R."/>
            <person name="Martin F."/>
            <person name="Silar P."/>
            <person name="Natvig D."/>
            <person name="Lalanne C."/>
            <person name="Gautier V."/>
            <person name="Ament-Velasquez S.L."/>
            <person name="Kruys A."/>
            <person name="Hutchinson M.I."/>
            <person name="Powell A.J."/>
            <person name="Barry K."/>
            <person name="Miller A.N."/>
            <person name="Grigoriev I.V."/>
            <person name="Debuchy R."/>
            <person name="Gladieux P."/>
            <person name="Thoren M.H."/>
            <person name="Johannesson H."/>
        </authorList>
    </citation>
    <scope>NUCLEOTIDE SEQUENCE</scope>
    <source>
        <strain evidence="14">8032-3</strain>
    </source>
</reference>
<evidence type="ECO:0000256" key="10">
    <source>
        <dbReference type="ARBA" id="ARBA00022989"/>
    </source>
</evidence>
<dbReference type="EMBL" id="MU839019">
    <property type="protein sequence ID" value="KAK1764556.1"/>
    <property type="molecule type" value="Genomic_DNA"/>
</dbReference>
<sequence>MRWPRARRLRRSAPRAFVILVFWALVLWLFLPYDSALLLWARFVVQSFLSLFRSPAAGQDWLAKPPKFPVDFADDVALILKTGYGTQLRVPAQLDALAPQMDGERYRNVIVIGDFATEFRHNGVQVVVHDVVAPVAQHESFMGKPGYERVLKYEKLADAIKSGKEEEAQEIGKGAGWEIDAMKFIPGLDLAYRQMPGRKWYIVLDDDTYILQPAVRTLLEQLDPTQPAYLGNAVGDFKGRFAHGGSAIILSWAAMSKLFDRHRHLIPTALTDSLTETWGDKLVATTFMRVGVYLDERYSYLFNGERPSITRIHASRFCSPILSFHGLAQPSQMEEVGRKFKHIDSLVSWGQLWKLYGQPEFGEFANDPVRAGEDHVGRTDEWTTTKTGVKSAEACLRICNRHDRKCLAWTWDATARACHISPWIVIGARSPGKYSGLNVPRLEALVMECTK</sequence>
<evidence type="ECO:0000256" key="6">
    <source>
        <dbReference type="ARBA" id="ARBA00022679"/>
    </source>
</evidence>
<feature type="domain" description="Apple" evidence="12">
    <location>
        <begin position="386"/>
        <end position="423"/>
    </location>
</feature>
<accession>A0AAJ0BYR4</accession>
<dbReference type="RefSeq" id="XP_060280769.1">
    <property type="nucleotide sequence ID" value="XM_060428658.1"/>
</dbReference>
<dbReference type="GO" id="GO:0000166">
    <property type="term" value="F:nucleotide binding"/>
    <property type="evidence" value="ECO:0007669"/>
    <property type="project" value="UniProtKB-KW"/>
</dbReference>
<keyword evidence="15" id="KW-1185">Reference proteome</keyword>
<feature type="domain" description="Fringe-like glycosyltransferase" evidence="13">
    <location>
        <begin position="196"/>
        <end position="265"/>
    </location>
</feature>
<organism evidence="14 15">
    <name type="scientific">Phialemonium atrogriseum</name>
    <dbReference type="NCBI Taxonomy" id="1093897"/>
    <lineage>
        <taxon>Eukaryota</taxon>
        <taxon>Fungi</taxon>
        <taxon>Dikarya</taxon>
        <taxon>Ascomycota</taxon>
        <taxon>Pezizomycotina</taxon>
        <taxon>Sordariomycetes</taxon>
        <taxon>Sordariomycetidae</taxon>
        <taxon>Cephalothecales</taxon>
        <taxon>Cephalothecaceae</taxon>
        <taxon>Phialemonium</taxon>
    </lineage>
</organism>
<dbReference type="PANTHER" id="PTHR23033:SF40">
    <property type="entry name" value="APPLE DOMAIN-CONTAINING PROTEIN"/>
    <property type="match status" value="1"/>
</dbReference>
<evidence type="ECO:0000256" key="5">
    <source>
        <dbReference type="ARBA" id="ARBA00022676"/>
    </source>
</evidence>